<dbReference type="InterPro" id="IPR005312">
    <property type="entry name" value="DUF1759"/>
</dbReference>
<organism evidence="3 4">
    <name type="scientific">Nephila pilipes</name>
    <name type="common">Giant wood spider</name>
    <name type="synonym">Nephila maculata</name>
    <dbReference type="NCBI Taxonomy" id="299642"/>
    <lineage>
        <taxon>Eukaryota</taxon>
        <taxon>Metazoa</taxon>
        <taxon>Ecdysozoa</taxon>
        <taxon>Arthropoda</taxon>
        <taxon>Chelicerata</taxon>
        <taxon>Arachnida</taxon>
        <taxon>Araneae</taxon>
        <taxon>Araneomorphae</taxon>
        <taxon>Entelegynae</taxon>
        <taxon>Araneoidea</taxon>
        <taxon>Nephilidae</taxon>
        <taxon>Nephila</taxon>
    </lineage>
</organism>
<feature type="region of interest" description="Disordered" evidence="2">
    <location>
        <begin position="394"/>
        <end position="428"/>
    </location>
</feature>
<evidence type="ECO:0000313" key="3">
    <source>
        <dbReference type="EMBL" id="GFS78244.1"/>
    </source>
</evidence>
<gene>
    <name evidence="3" type="primary">AVEN_98973_1</name>
    <name evidence="3" type="ORF">NPIL_492351</name>
</gene>
<feature type="non-terminal residue" evidence="3">
    <location>
        <position position="529"/>
    </location>
</feature>
<dbReference type="PANTHER" id="PTHR47331:SF1">
    <property type="entry name" value="GAG-LIKE PROTEIN"/>
    <property type="match status" value="1"/>
</dbReference>
<reference evidence="3" key="1">
    <citation type="submission" date="2020-08" db="EMBL/GenBank/DDBJ databases">
        <title>Multicomponent nature underlies the extraordinary mechanical properties of spider dragline silk.</title>
        <authorList>
            <person name="Kono N."/>
            <person name="Nakamura H."/>
            <person name="Mori M."/>
            <person name="Yoshida Y."/>
            <person name="Ohtoshi R."/>
            <person name="Malay A.D."/>
            <person name="Moran D.A.P."/>
            <person name="Tomita M."/>
            <person name="Numata K."/>
            <person name="Arakawa K."/>
        </authorList>
    </citation>
    <scope>NUCLEOTIDE SEQUENCE</scope>
</reference>
<evidence type="ECO:0000313" key="4">
    <source>
        <dbReference type="Proteomes" id="UP000887013"/>
    </source>
</evidence>
<dbReference type="PANTHER" id="PTHR47331">
    <property type="entry name" value="PHD-TYPE DOMAIN-CONTAINING PROTEIN"/>
    <property type="match status" value="1"/>
</dbReference>
<keyword evidence="4" id="KW-1185">Reference proteome</keyword>
<accession>A0A8X6MUC4</accession>
<keyword evidence="1" id="KW-0175">Coiled coil</keyword>
<dbReference type="Proteomes" id="UP000887013">
    <property type="component" value="Unassembled WGS sequence"/>
</dbReference>
<feature type="coiled-coil region" evidence="1">
    <location>
        <begin position="34"/>
        <end position="84"/>
    </location>
</feature>
<dbReference type="EMBL" id="BMAW01097172">
    <property type="protein sequence ID" value="GFS78244.1"/>
    <property type="molecule type" value="Genomic_DNA"/>
</dbReference>
<feature type="compositionally biased region" description="Polar residues" evidence="2">
    <location>
        <begin position="413"/>
        <end position="428"/>
    </location>
</feature>
<name>A0A8X6MUC4_NEPPI</name>
<sequence length="529" mass="60416">MSSNITTLNRKKGNIKAQITKLSNWKERNDPSDIAAYLTVLEKLQKKFDDLKTEYFESATDEEILEIEISLAEMDSDIQDLEVRFTTLLHNCKIKNSNSNDTIHKCNNTENIEASANVAIKLPEIPLPVFSGKIDEWNLFKSQFQSLIEDNKNLSENQKLYYLRAALKGEAKDIETSDDTFQSLFKALDERYENKRLIIDNHVKNIINYDKLTQESAKDLRRFLDCITKNLRALKILNYKKDKLSNILLLNIILQKLTLETRKQYELSLITTEVPDFDDLIEFLEKRYLVLNNISRNLSVRSKYFEKGDNTKTLFVKSPSLNSALCLLCKNVHALYKCESFLNLTPEKRYAFIRNNNLCLNCFGMHKVAYCRSKFTCITCKSKHHSLLHRTKLALRGQRSQDPSPEGEKQTESSETPSEEGNSSQGVTSCFASEKRKIILATIVVYISDRSGHFQKGRAILDSGSMCCCITSNFADLLGLKKHKVNIPISGLSGCAIFHNAQSPRNKRSGSLSQQELQQGKRIIIHAVQ</sequence>
<protein>
    <submittedName>
        <fullName evidence="3">Integrase catalytic domain-containing protein</fullName>
    </submittedName>
</protein>
<evidence type="ECO:0000256" key="1">
    <source>
        <dbReference type="SAM" id="Coils"/>
    </source>
</evidence>
<dbReference type="OrthoDB" id="7444419at2759"/>
<evidence type="ECO:0000256" key="2">
    <source>
        <dbReference type="SAM" id="MobiDB-lite"/>
    </source>
</evidence>
<proteinExistence type="predicted"/>
<dbReference type="Pfam" id="PF03564">
    <property type="entry name" value="DUF1759"/>
    <property type="match status" value="1"/>
</dbReference>
<comment type="caution">
    <text evidence="3">The sequence shown here is derived from an EMBL/GenBank/DDBJ whole genome shotgun (WGS) entry which is preliminary data.</text>
</comment>
<dbReference type="AlphaFoldDB" id="A0A8X6MUC4"/>